<name>A0ACC0UTE0_9HYPO</name>
<accession>A0ACC0UTE0</accession>
<protein>
    <submittedName>
        <fullName evidence="1">Uncharacterized protein</fullName>
    </submittedName>
</protein>
<evidence type="ECO:0000313" key="2">
    <source>
        <dbReference type="Proteomes" id="UP001163324"/>
    </source>
</evidence>
<comment type="caution">
    <text evidence="1">The sequence shown here is derived from an EMBL/GenBank/DDBJ whole genome shotgun (WGS) entry which is preliminary data.</text>
</comment>
<dbReference type="Proteomes" id="UP001163324">
    <property type="component" value="Chromosome 7"/>
</dbReference>
<keyword evidence="2" id="KW-1185">Reference proteome</keyword>
<evidence type="ECO:0000313" key="1">
    <source>
        <dbReference type="EMBL" id="KAI9897395.1"/>
    </source>
</evidence>
<sequence>MEGYEILRDLGRCNAGRVVLARDKTPASASASASSLRAIKILRKAWLVENDEVARARGEREAFRATKMVVTGEEEEEERGHPFLVALRACFQTGTSLCFVMEYAGGEDLLTRLRRKPFGLEETRFYAAETCSGLSFLHDKGVLYRNLKLDNVVVSADGHVKLINYFFCKGGMGSGSTTGTFCGTQEFMAPEMLLDQEYGRGVDWWAFGVALYQMLFRASPFRGETEDDIYDAILAGDVRYPIPPTTSTDDDAVSADVSAEGGEAMVKALLAREPGQRLGCGLAGAGEVMGHPFFRSVDWDDVRRKRVTPPFTLAEANTEAGFKASGATPPLDNEAIEALPPASDAVTEEVQREFDWFSDTSSAEKTDS</sequence>
<gene>
    <name evidence="1" type="ORF">N3K66_007251</name>
</gene>
<dbReference type="EMBL" id="CM047946">
    <property type="protein sequence ID" value="KAI9897395.1"/>
    <property type="molecule type" value="Genomic_DNA"/>
</dbReference>
<proteinExistence type="predicted"/>
<reference evidence="1" key="1">
    <citation type="submission" date="2022-10" db="EMBL/GenBank/DDBJ databases">
        <title>Complete Genome of Trichothecium roseum strain YXFP-22015, a Plant Pathogen Isolated from Citrus.</title>
        <authorList>
            <person name="Wang Y."/>
            <person name="Zhu L."/>
        </authorList>
    </citation>
    <scope>NUCLEOTIDE SEQUENCE</scope>
    <source>
        <strain evidence="1">YXFP-22015</strain>
    </source>
</reference>
<organism evidence="1 2">
    <name type="scientific">Trichothecium roseum</name>
    <dbReference type="NCBI Taxonomy" id="47278"/>
    <lineage>
        <taxon>Eukaryota</taxon>
        <taxon>Fungi</taxon>
        <taxon>Dikarya</taxon>
        <taxon>Ascomycota</taxon>
        <taxon>Pezizomycotina</taxon>
        <taxon>Sordariomycetes</taxon>
        <taxon>Hypocreomycetidae</taxon>
        <taxon>Hypocreales</taxon>
        <taxon>Hypocreales incertae sedis</taxon>
        <taxon>Trichothecium</taxon>
    </lineage>
</organism>